<dbReference type="InterPro" id="IPR040424">
    <property type="entry name" value="Smn1"/>
</dbReference>
<dbReference type="Pfam" id="PF20636">
    <property type="entry name" value="SMN_G2-BD"/>
    <property type="match status" value="1"/>
</dbReference>
<dbReference type="InterPro" id="IPR002999">
    <property type="entry name" value="Tudor"/>
</dbReference>
<comment type="similarity">
    <text evidence="3">Belongs to the SMN family.</text>
</comment>
<dbReference type="PANTHER" id="PTHR39267:SF1">
    <property type="entry name" value="SURVIVAL MOTOR NEURON PROTEIN"/>
    <property type="match status" value="1"/>
</dbReference>
<evidence type="ECO:0000313" key="10">
    <source>
        <dbReference type="EMBL" id="CRK91559.1"/>
    </source>
</evidence>
<evidence type="ECO:0000259" key="9">
    <source>
        <dbReference type="PROSITE" id="PS50304"/>
    </source>
</evidence>
<evidence type="ECO:0000256" key="4">
    <source>
        <dbReference type="ARBA" id="ARBA00022664"/>
    </source>
</evidence>
<dbReference type="GO" id="GO:0008380">
    <property type="term" value="P:RNA splicing"/>
    <property type="evidence" value="ECO:0007669"/>
    <property type="project" value="UniProtKB-KW"/>
</dbReference>
<dbReference type="Pfam" id="PF06003">
    <property type="entry name" value="SMN_Tudor"/>
    <property type="match status" value="1"/>
</dbReference>
<dbReference type="GO" id="GO:0030018">
    <property type="term" value="C:Z disc"/>
    <property type="evidence" value="ECO:0007669"/>
    <property type="project" value="UniProtKB-SubCell"/>
</dbReference>
<dbReference type="SMART" id="SM00333">
    <property type="entry name" value="TUDOR"/>
    <property type="match status" value="1"/>
</dbReference>
<dbReference type="PANTHER" id="PTHR39267">
    <property type="entry name" value="SURVIVAL MOTOR NEURON-LIKE PROTEIN 1"/>
    <property type="match status" value="1"/>
</dbReference>
<dbReference type="GO" id="GO:0097504">
    <property type="term" value="C:Gemini of Cajal bodies"/>
    <property type="evidence" value="ECO:0007669"/>
    <property type="project" value="UniProtKB-SubCell"/>
</dbReference>
<dbReference type="InterPro" id="IPR049481">
    <property type="entry name" value="SMN_G2-BD"/>
</dbReference>
<keyword evidence="4" id="KW-0507">mRNA processing</keyword>
<dbReference type="GO" id="GO:0003723">
    <property type="term" value="F:RNA binding"/>
    <property type="evidence" value="ECO:0007669"/>
    <property type="project" value="InterPro"/>
</dbReference>
<feature type="domain" description="Tudor" evidence="9">
    <location>
        <begin position="79"/>
        <end position="138"/>
    </location>
</feature>
<feature type="compositionally biased region" description="Acidic residues" evidence="8">
    <location>
        <begin position="58"/>
        <end position="69"/>
    </location>
</feature>
<keyword evidence="6" id="KW-0539">Nucleus</keyword>
<dbReference type="Gene3D" id="3.40.190.10">
    <property type="entry name" value="Periplasmic binding protein-like II"/>
    <property type="match status" value="1"/>
</dbReference>
<accession>A0A1J1HU11</accession>
<evidence type="ECO:0000256" key="7">
    <source>
        <dbReference type="ARBA" id="ARBA00034695"/>
    </source>
</evidence>
<keyword evidence="11" id="KW-1185">Reference proteome</keyword>
<organism evidence="10 11">
    <name type="scientific">Clunio marinus</name>
    <dbReference type="NCBI Taxonomy" id="568069"/>
    <lineage>
        <taxon>Eukaryota</taxon>
        <taxon>Metazoa</taxon>
        <taxon>Ecdysozoa</taxon>
        <taxon>Arthropoda</taxon>
        <taxon>Hexapoda</taxon>
        <taxon>Insecta</taxon>
        <taxon>Pterygota</taxon>
        <taxon>Neoptera</taxon>
        <taxon>Endopterygota</taxon>
        <taxon>Diptera</taxon>
        <taxon>Nematocera</taxon>
        <taxon>Chironomoidea</taxon>
        <taxon>Chironomidae</taxon>
        <taxon>Clunio</taxon>
    </lineage>
</organism>
<feature type="compositionally biased region" description="Basic residues" evidence="8">
    <location>
        <begin position="243"/>
        <end position="252"/>
    </location>
</feature>
<dbReference type="Proteomes" id="UP000183832">
    <property type="component" value="Unassembled WGS sequence"/>
</dbReference>
<evidence type="ECO:0000313" key="11">
    <source>
        <dbReference type="Proteomes" id="UP000183832"/>
    </source>
</evidence>
<comment type="subcellular location">
    <subcellularLocation>
        <location evidence="1">Cytoplasm</location>
        <location evidence="1">Myofibril</location>
        <location evidence="1">Sarcomere</location>
        <location evidence="1">Z line</location>
    </subcellularLocation>
    <subcellularLocation>
        <location evidence="2">Nucleus</location>
        <location evidence="2">Cajal body</location>
    </subcellularLocation>
    <subcellularLocation>
        <location evidence="7">Nucleus</location>
        <location evidence="7">Gem</location>
    </subcellularLocation>
</comment>
<feature type="region of interest" description="Disordered" evidence="8">
    <location>
        <begin position="226"/>
        <end position="252"/>
    </location>
</feature>
<sequence length="252" mass="28433">MPQTLFKKGKKASLRSEHDDIWDDTLLIKAYEESVRLQKEEVAKQLAMNTNKKQKSDEEVESSDVEGDIDAASTSGNEDFKVGDYVRCTFADDGVDYEAEILSINENGNCIIRYIGYGNEERVSMENLVASWGPEAREEQKILAEADQHESSEKEEHHEGLHNFILNKSQGVRDGLPVPPMPPMPPAMFSSSGESEYMSAMLMSWYMSGYYTGLYHGRKQVKEEIEAEEMTSALSSSKETPIKKKKLSRKGK</sequence>
<evidence type="ECO:0000256" key="1">
    <source>
        <dbReference type="ARBA" id="ARBA00004216"/>
    </source>
</evidence>
<dbReference type="GO" id="GO:0006397">
    <property type="term" value="P:mRNA processing"/>
    <property type="evidence" value="ECO:0007669"/>
    <property type="project" value="UniProtKB-KW"/>
</dbReference>
<dbReference type="OrthoDB" id="197400at2759"/>
<dbReference type="CDD" id="cd22851">
    <property type="entry name" value="SMN_N"/>
    <property type="match status" value="1"/>
</dbReference>
<dbReference type="PROSITE" id="PS50304">
    <property type="entry name" value="TUDOR"/>
    <property type="match status" value="1"/>
</dbReference>
<dbReference type="GO" id="GO:0015030">
    <property type="term" value="C:Cajal body"/>
    <property type="evidence" value="ECO:0007669"/>
    <property type="project" value="UniProtKB-SubCell"/>
</dbReference>
<dbReference type="CDD" id="cd22852">
    <property type="entry name" value="SMN_C"/>
    <property type="match status" value="1"/>
</dbReference>
<keyword evidence="5" id="KW-0508">mRNA splicing</keyword>
<evidence type="ECO:0000256" key="5">
    <source>
        <dbReference type="ARBA" id="ARBA00023187"/>
    </source>
</evidence>
<evidence type="ECO:0000256" key="8">
    <source>
        <dbReference type="SAM" id="MobiDB-lite"/>
    </source>
</evidence>
<dbReference type="EMBL" id="CVRI01000021">
    <property type="protein sequence ID" value="CRK91559.1"/>
    <property type="molecule type" value="Genomic_DNA"/>
</dbReference>
<evidence type="ECO:0000256" key="2">
    <source>
        <dbReference type="ARBA" id="ARBA00004408"/>
    </source>
</evidence>
<proteinExistence type="inferred from homology"/>
<dbReference type="Gene3D" id="2.30.30.140">
    <property type="match status" value="1"/>
</dbReference>
<dbReference type="InterPro" id="IPR010304">
    <property type="entry name" value="SMN_Tudor"/>
</dbReference>
<protein>
    <submittedName>
        <fullName evidence="10">CLUMA_CG005214, isoform A</fullName>
    </submittedName>
</protein>
<evidence type="ECO:0000256" key="3">
    <source>
        <dbReference type="ARBA" id="ARBA00005371"/>
    </source>
</evidence>
<dbReference type="InterPro" id="IPR047313">
    <property type="entry name" value="SMN_C"/>
</dbReference>
<dbReference type="Pfam" id="PF20635">
    <property type="entry name" value="SMN_YG-box"/>
    <property type="match status" value="1"/>
</dbReference>
<gene>
    <name evidence="10" type="ORF">CLUMA_CG005214</name>
</gene>
<dbReference type="STRING" id="568069.A0A1J1HU11"/>
<reference evidence="10 11" key="1">
    <citation type="submission" date="2015-04" db="EMBL/GenBank/DDBJ databases">
        <authorList>
            <person name="Syromyatnikov M.Y."/>
            <person name="Popov V.N."/>
        </authorList>
    </citation>
    <scope>NUCLEOTIDE SEQUENCE [LARGE SCALE GENOMIC DNA]</scope>
</reference>
<dbReference type="AlphaFoldDB" id="A0A1J1HU11"/>
<name>A0A1J1HU11_9DIPT</name>
<feature type="region of interest" description="Disordered" evidence="8">
    <location>
        <begin position="48"/>
        <end position="76"/>
    </location>
</feature>
<dbReference type="SUPFAM" id="SSF63748">
    <property type="entry name" value="Tudor/PWWP/MBT"/>
    <property type="match status" value="1"/>
</dbReference>
<evidence type="ECO:0000256" key="6">
    <source>
        <dbReference type="ARBA" id="ARBA00023242"/>
    </source>
</evidence>